<accession>A0A7S6WSU3</accession>
<dbReference type="InterPro" id="IPR011990">
    <property type="entry name" value="TPR-like_helical_dom_sf"/>
</dbReference>
<dbReference type="EMBL" id="CP061839">
    <property type="protein sequence ID" value="QOW62162.1"/>
    <property type="molecule type" value="Genomic_DNA"/>
</dbReference>
<dbReference type="AlphaFoldDB" id="A0A7S6WSU3"/>
<evidence type="ECO:0000313" key="1">
    <source>
        <dbReference type="EMBL" id="QOW62162.1"/>
    </source>
</evidence>
<protein>
    <recommendedName>
        <fullName evidence="3">Tetratricopeptide repeat protein</fullName>
    </recommendedName>
</protein>
<sequence>MFILQGLCLYPQETGNSIIKLRNSSMETYRKEIAAASLNEIKAEDIGVWYEVLESSLFMLIRRTELYRGRMRLIIEDSRNAKCKIFPDGTILISTAIFDYIDSKLAESQNVSPRRIKNFNSERENLLASFIAFEAADFALDNKILYLNNPKKNIEPDLLKRYNLQADRFAVIFLKLAGYNANLFYTHLEELKKIQNDTVNSKNFESFFTEYFSPQQRIAALLKTSDESEVVADEISSIIEAIQNENENTIEDAKQSILNLSKNYPNNLYIKRLAALVLHKKWSVNAEERSEIKLITAYPSAMQNSKTVNNNFHILNKESGSLVINQKHLQNETAVIPGDINEYDEAVRAYKIYLNSVYESGIASSYSALLFYSPNLKDKATALSLAEQAALNENGTESMTAALNYAGILYLLGKDYTKAKTILENILTSAAKKDLLFLRTGKIIDERIILYNYSIMLFGLSETLKAEKVREKLKILIFPLEEYSALPIKKIKLGDSTDDLTEYWGTPSSIKNNYFSEKWKYDFLNAEVTIDTKQSGTVEKIVILKDSVLSLPNDLRTGESKRNFEAVFGKPLYYAGDTETYFYKANKIQVMYLNDYIRFIYLSK</sequence>
<dbReference type="Proteomes" id="UP000593915">
    <property type="component" value="Chromosome"/>
</dbReference>
<dbReference type="SUPFAM" id="SSF48452">
    <property type="entry name" value="TPR-like"/>
    <property type="match status" value="1"/>
</dbReference>
<evidence type="ECO:0008006" key="3">
    <source>
        <dbReference type="Google" id="ProtNLM"/>
    </source>
</evidence>
<gene>
    <name evidence="1" type="ORF">IFE08_07600</name>
</gene>
<evidence type="ECO:0000313" key="2">
    <source>
        <dbReference type="Proteomes" id="UP000593915"/>
    </source>
</evidence>
<name>A0A7S6WSU3_9SPIR</name>
<proteinExistence type="predicted"/>
<organism evidence="1 2">
    <name type="scientific">Treponema pedis</name>
    <dbReference type="NCBI Taxonomy" id="409322"/>
    <lineage>
        <taxon>Bacteria</taxon>
        <taxon>Pseudomonadati</taxon>
        <taxon>Spirochaetota</taxon>
        <taxon>Spirochaetia</taxon>
        <taxon>Spirochaetales</taxon>
        <taxon>Treponemataceae</taxon>
        <taxon>Treponema</taxon>
    </lineage>
</organism>
<reference evidence="1 2" key="1">
    <citation type="submission" date="2020-09" db="EMBL/GenBank/DDBJ databases">
        <title>Characterization of Treponema spp. from bovine digital dermatitis in Korea.</title>
        <authorList>
            <person name="Espiritu H.M."/>
            <person name="Cho Y.I."/>
            <person name="Mamuad L."/>
        </authorList>
    </citation>
    <scope>NUCLEOTIDE SEQUENCE [LARGE SCALE GENOMIC DNA]</scope>
    <source>
        <strain evidence="1 2">KS1</strain>
    </source>
</reference>